<proteinExistence type="predicted"/>
<organism evidence="1 2">
    <name type="scientific">Suillus luteus UH-Slu-Lm8-n1</name>
    <dbReference type="NCBI Taxonomy" id="930992"/>
    <lineage>
        <taxon>Eukaryota</taxon>
        <taxon>Fungi</taxon>
        <taxon>Dikarya</taxon>
        <taxon>Basidiomycota</taxon>
        <taxon>Agaricomycotina</taxon>
        <taxon>Agaricomycetes</taxon>
        <taxon>Agaricomycetidae</taxon>
        <taxon>Boletales</taxon>
        <taxon>Suillineae</taxon>
        <taxon>Suillaceae</taxon>
        <taxon>Suillus</taxon>
    </lineage>
</organism>
<dbReference type="InParanoid" id="A0A0D0AZ72"/>
<evidence type="ECO:0000313" key="1">
    <source>
        <dbReference type="EMBL" id="KIK37173.1"/>
    </source>
</evidence>
<name>A0A0D0AZ72_9AGAM</name>
<dbReference type="InterPro" id="IPR015943">
    <property type="entry name" value="WD40/YVTN_repeat-like_dom_sf"/>
</dbReference>
<accession>A0A0D0AZ72</accession>
<dbReference type="HOGENOM" id="CLU_3108009_0_0_1"/>
<sequence length="51" mass="5631">MKGGKQLPGSHQKPVKTFEGHKDNIVCIATFPDGKRTATAFSRQDNTRMEA</sequence>
<dbReference type="Gene3D" id="2.130.10.10">
    <property type="entry name" value="YVTN repeat-like/Quinoprotein amine dehydrogenase"/>
    <property type="match status" value="1"/>
</dbReference>
<dbReference type="SUPFAM" id="SSF50978">
    <property type="entry name" value="WD40 repeat-like"/>
    <property type="match status" value="1"/>
</dbReference>
<dbReference type="EMBL" id="KN835471">
    <property type="protein sequence ID" value="KIK37173.1"/>
    <property type="molecule type" value="Genomic_DNA"/>
</dbReference>
<protein>
    <submittedName>
        <fullName evidence="1">Uncharacterized protein</fullName>
    </submittedName>
</protein>
<evidence type="ECO:0000313" key="2">
    <source>
        <dbReference type="Proteomes" id="UP000054485"/>
    </source>
</evidence>
<dbReference type="OrthoDB" id="6262491at2759"/>
<reference evidence="1 2" key="1">
    <citation type="submission" date="2014-04" db="EMBL/GenBank/DDBJ databases">
        <authorList>
            <consortium name="DOE Joint Genome Institute"/>
            <person name="Kuo A."/>
            <person name="Ruytinx J."/>
            <person name="Rineau F."/>
            <person name="Colpaert J."/>
            <person name="Kohler A."/>
            <person name="Nagy L.G."/>
            <person name="Floudas D."/>
            <person name="Copeland A."/>
            <person name="Barry K.W."/>
            <person name="Cichocki N."/>
            <person name="Veneault-Fourrey C."/>
            <person name="LaButti K."/>
            <person name="Lindquist E.A."/>
            <person name="Lipzen A."/>
            <person name="Lundell T."/>
            <person name="Morin E."/>
            <person name="Murat C."/>
            <person name="Sun H."/>
            <person name="Tunlid A."/>
            <person name="Henrissat B."/>
            <person name="Grigoriev I.V."/>
            <person name="Hibbett D.S."/>
            <person name="Martin F."/>
            <person name="Nordberg H.P."/>
            <person name="Cantor M.N."/>
            <person name="Hua S.X."/>
        </authorList>
    </citation>
    <scope>NUCLEOTIDE SEQUENCE [LARGE SCALE GENOMIC DNA]</scope>
    <source>
        <strain evidence="1 2">UH-Slu-Lm8-n1</strain>
    </source>
</reference>
<keyword evidence="2" id="KW-1185">Reference proteome</keyword>
<dbReference type="InterPro" id="IPR036322">
    <property type="entry name" value="WD40_repeat_dom_sf"/>
</dbReference>
<reference evidence="2" key="2">
    <citation type="submission" date="2015-01" db="EMBL/GenBank/DDBJ databases">
        <title>Evolutionary Origins and Diversification of the Mycorrhizal Mutualists.</title>
        <authorList>
            <consortium name="DOE Joint Genome Institute"/>
            <consortium name="Mycorrhizal Genomics Consortium"/>
            <person name="Kohler A."/>
            <person name="Kuo A."/>
            <person name="Nagy L.G."/>
            <person name="Floudas D."/>
            <person name="Copeland A."/>
            <person name="Barry K.W."/>
            <person name="Cichocki N."/>
            <person name="Veneault-Fourrey C."/>
            <person name="LaButti K."/>
            <person name="Lindquist E.A."/>
            <person name="Lipzen A."/>
            <person name="Lundell T."/>
            <person name="Morin E."/>
            <person name="Murat C."/>
            <person name="Riley R."/>
            <person name="Ohm R."/>
            <person name="Sun H."/>
            <person name="Tunlid A."/>
            <person name="Henrissat B."/>
            <person name="Grigoriev I.V."/>
            <person name="Hibbett D.S."/>
            <person name="Martin F."/>
        </authorList>
    </citation>
    <scope>NUCLEOTIDE SEQUENCE [LARGE SCALE GENOMIC DNA]</scope>
    <source>
        <strain evidence="2">UH-Slu-Lm8-n1</strain>
    </source>
</reference>
<dbReference type="AlphaFoldDB" id="A0A0D0AZ72"/>
<dbReference type="Proteomes" id="UP000054485">
    <property type="component" value="Unassembled WGS sequence"/>
</dbReference>
<gene>
    <name evidence="1" type="ORF">CY34DRAFT_810610</name>
</gene>